<keyword evidence="8" id="KW-0393">Immunoglobulin domain</keyword>
<dbReference type="InterPro" id="IPR013106">
    <property type="entry name" value="Ig_V-set"/>
</dbReference>
<dbReference type="GeneTree" id="ENSGT00940000163897"/>
<evidence type="ECO:0000256" key="5">
    <source>
        <dbReference type="ARBA" id="ARBA00023136"/>
    </source>
</evidence>
<dbReference type="Ensembl" id="ENSMMMT00000014719.1">
    <property type="protein sequence ID" value="ENSMMMP00000012888.1"/>
    <property type="gene ID" value="ENSMMMG00000011501.1"/>
</dbReference>
<dbReference type="InterPro" id="IPR036179">
    <property type="entry name" value="Ig-like_dom_sf"/>
</dbReference>
<dbReference type="InterPro" id="IPR003599">
    <property type="entry name" value="Ig_sub"/>
</dbReference>
<dbReference type="Pfam" id="PF07686">
    <property type="entry name" value="V-set"/>
    <property type="match status" value="1"/>
</dbReference>
<dbReference type="GO" id="GO:0009986">
    <property type="term" value="C:cell surface"/>
    <property type="evidence" value="ECO:0007669"/>
    <property type="project" value="TreeGrafter"/>
</dbReference>
<keyword evidence="5" id="KW-0472">Membrane</keyword>
<dbReference type="InterPro" id="IPR033321">
    <property type="entry name" value="CD200_Ig_V_dom"/>
</dbReference>
<feature type="signal peptide" evidence="9">
    <location>
        <begin position="1"/>
        <end position="18"/>
    </location>
</feature>
<dbReference type="SMART" id="SM00409">
    <property type="entry name" value="IG"/>
    <property type="match status" value="1"/>
</dbReference>
<feature type="domain" description="Ig-like" evidence="10">
    <location>
        <begin position="9"/>
        <end position="115"/>
    </location>
</feature>
<dbReference type="GO" id="GO:0030424">
    <property type="term" value="C:axon"/>
    <property type="evidence" value="ECO:0007669"/>
    <property type="project" value="TreeGrafter"/>
</dbReference>
<dbReference type="GO" id="GO:0034113">
    <property type="term" value="P:heterotypic cell-cell adhesion"/>
    <property type="evidence" value="ECO:0007669"/>
    <property type="project" value="TreeGrafter"/>
</dbReference>
<dbReference type="PROSITE" id="PS50835">
    <property type="entry name" value="IG_LIKE"/>
    <property type="match status" value="1"/>
</dbReference>
<reference evidence="11" key="1">
    <citation type="submission" date="2025-08" db="UniProtKB">
        <authorList>
            <consortium name="Ensembl"/>
        </authorList>
    </citation>
    <scope>IDENTIFICATION</scope>
</reference>
<evidence type="ECO:0000256" key="6">
    <source>
        <dbReference type="ARBA" id="ARBA00023157"/>
    </source>
</evidence>
<evidence type="ECO:0000256" key="4">
    <source>
        <dbReference type="ARBA" id="ARBA00022989"/>
    </source>
</evidence>
<evidence type="ECO:0000256" key="9">
    <source>
        <dbReference type="SAM" id="SignalP"/>
    </source>
</evidence>
<feature type="chain" id="PRO_5034727588" description="Ig-like domain-containing protein" evidence="9">
    <location>
        <begin position="19"/>
        <end position="286"/>
    </location>
</feature>
<reference evidence="11" key="2">
    <citation type="submission" date="2025-09" db="UniProtKB">
        <authorList>
            <consortium name="Ensembl"/>
        </authorList>
    </citation>
    <scope>IDENTIFICATION</scope>
</reference>
<keyword evidence="6" id="KW-1015">Disulfide bond</keyword>
<dbReference type="InterPro" id="IPR013783">
    <property type="entry name" value="Ig-like_fold"/>
</dbReference>
<keyword evidence="3 9" id="KW-0732">Signal</keyword>
<dbReference type="Gene3D" id="2.60.40.10">
    <property type="entry name" value="Immunoglobulins"/>
    <property type="match status" value="1"/>
</dbReference>
<dbReference type="GO" id="GO:0043025">
    <property type="term" value="C:neuronal cell body"/>
    <property type="evidence" value="ECO:0007669"/>
    <property type="project" value="TreeGrafter"/>
</dbReference>
<dbReference type="GO" id="GO:0150079">
    <property type="term" value="P:negative regulation of neuroinflammatory response"/>
    <property type="evidence" value="ECO:0007669"/>
    <property type="project" value="TreeGrafter"/>
</dbReference>
<dbReference type="InterPro" id="IPR007110">
    <property type="entry name" value="Ig-like_dom"/>
</dbReference>
<evidence type="ECO:0000313" key="12">
    <source>
        <dbReference type="Proteomes" id="UP000694407"/>
    </source>
</evidence>
<dbReference type="GO" id="GO:0016020">
    <property type="term" value="C:membrane"/>
    <property type="evidence" value="ECO:0007669"/>
    <property type="project" value="UniProtKB-SubCell"/>
</dbReference>
<dbReference type="PANTHER" id="PTHR46841:SF10">
    <property type="entry name" value="CD200 MOLECULE LIKE 1-RELATED"/>
    <property type="match status" value="1"/>
</dbReference>
<proteinExistence type="predicted"/>
<evidence type="ECO:0000256" key="2">
    <source>
        <dbReference type="ARBA" id="ARBA00022692"/>
    </source>
</evidence>
<dbReference type="Proteomes" id="UP000694407">
    <property type="component" value="Unplaced"/>
</dbReference>
<dbReference type="GO" id="GO:0043031">
    <property type="term" value="P:negative regulation of macrophage activation"/>
    <property type="evidence" value="ECO:0007669"/>
    <property type="project" value="InterPro"/>
</dbReference>
<dbReference type="InterPro" id="IPR047164">
    <property type="entry name" value="OX2G-like"/>
</dbReference>
<protein>
    <recommendedName>
        <fullName evidence="10">Ig-like domain-containing protein</fullName>
    </recommendedName>
</protein>
<evidence type="ECO:0000256" key="8">
    <source>
        <dbReference type="ARBA" id="ARBA00023319"/>
    </source>
</evidence>
<organism evidence="11 12">
    <name type="scientific">Marmota marmota marmota</name>
    <name type="common">Alpine marmot</name>
    <dbReference type="NCBI Taxonomy" id="9994"/>
    <lineage>
        <taxon>Eukaryota</taxon>
        <taxon>Metazoa</taxon>
        <taxon>Chordata</taxon>
        <taxon>Craniata</taxon>
        <taxon>Vertebrata</taxon>
        <taxon>Euteleostomi</taxon>
        <taxon>Mammalia</taxon>
        <taxon>Eutheria</taxon>
        <taxon>Euarchontoglires</taxon>
        <taxon>Glires</taxon>
        <taxon>Rodentia</taxon>
        <taxon>Sciuromorpha</taxon>
        <taxon>Sciuridae</taxon>
        <taxon>Xerinae</taxon>
        <taxon>Marmotini</taxon>
        <taxon>Marmota</taxon>
    </lineage>
</organism>
<evidence type="ECO:0000256" key="1">
    <source>
        <dbReference type="ARBA" id="ARBA00004167"/>
    </source>
</evidence>
<accession>A0A8C5ZCM2</accession>
<evidence type="ECO:0000256" key="7">
    <source>
        <dbReference type="ARBA" id="ARBA00023180"/>
    </source>
</evidence>
<dbReference type="GO" id="GO:0098632">
    <property type="term" value="F:cell-cell adhesion mediator activity"/>
    <property type="evidence" value="ECO:0007669"/>
    <property type="project" value="InterPro"/>
</dbReference>
<keyword evidence="12" id="KW-1185">Reference proteome</keyword>
<name>A0A8C5ZCM2_MARMA</name>
<evidence type="ECO:0000313" key="11">
    <source>
        <dbReference type="Ensembl" id="ENSMMMP00000012888.1"/>
    </source>
</evidence>
<evidence type="ECO:0000256" key="3">
    <source>
        <dbReference type="ARBA" id="ARBA00022729"/>
    </source>
</evidence>
<evidence type="ECO:0000259" key="10">
    <source>
        <dbReference type="PROSITE" id="PS50835"/>
    </source>
</evidence>
<dbReference type="SUPFAM" id="SSF48726">
    <property type="entry name" value="Immunoglobulin"/>
    <property type="match status" value="1"/>
</dbReference>
<keyword evidence="7" id="KW-0325">Glycoprotein</keyword>
<dbReference type="GO" id="GO:0050776">
    <property type="term" value="P:regulation of immune response"/>
    <property type="evidence" value="ECO:0007669"/>
    <property type="project" value="InterPro"/>
</dbReference>
<keyword evidence="4" id="KW-1133">Transmembrane helix</keyword>
<keyword evidence="2" id="KW-0812">Transmembrane</keyword>
<dbReference type="PANTHER" id="PTHR46841">
    <property type="entry name" value="OX-2 MEMBRANE GLYCOPROTEIN"/>
    <property type="match status" value="1"/>
</dbReference>
<dbReference type="CDD" id="cd05846">
    <property type="entry name" value="IgV_1_MRC-OX-2_like"/>
    <property type="match status" value="1"/>
</dbReference>
<sequence>MGFPLHLVPHLLILPICAQQSDSLHKIKHNSNETAVLGASVTIFCNLTTPANVVQITWQKIQDSLPQNIGTYSSKYGEKILPPYIDRLHCKIIEPNCSFLTINEVTFDDEACYKCVFNVFPHGSHGGKVCLNILTVTELTSEPRFSPDSEGFLSFNYSAVGKPAPRISLFPSRILNCPPEEYLAQNPNGTITVTKMYTISMETVRSLGLQHLIVHMDHPLRNEEKIVSLPERGNIYLPLKFTFIGVFIHMHIAETGFELAILLPQPPKLLGLEVCAWLWFIFSTGV</sequence>
<comment type="subcellular location">
    <subcellularLocation>
        <location evidence="1">Membrane</location>
        <topology evidence="1">Single-pass membrane protein</topology>
    </subcellularLocation>
</comment>
<dbReference type="AlphaFoldDB" id="A0A8C5ZCM2"/>